<dbReference type="Proteomes" id="UP001343257">
    <property type="component" value="Unassembled WGS sequence"/>
</dbReference>
<accession>A0ABU6PR19</accession>
<dbReference type="RefSeq" id="WP_328276937.1">
    <property type="nucleotide sequence ID" value="NZ_JARTLD010000023.1"/>
</dbReference>
<evidence type="ECO:0000313" key="2">
    <source>
        <dbReference type="Proteomes" id="UP001343257"/>
    </source>
</evidence>
<comment type="caution">
    <text evidence="1">The sequence shown here is derived from an EMBL/GenBank/DDBJ whole genome shotgun (WGS) entry which is preliminary data.</text>
</comment>
<dbReference type="EMBL" id="JARTLD010000023">
    <property type="protein sequence ID" value="MED5017327.1"/>
    <property type="molecule type" value="Genomic_DNA"/>
</dbReference>
<keyword evidence="2" id="KW-1185">Reference proteome</keyword>
<sequence>MEESKIFSVIDDKRVMSDALSSIPKRGFYWYIEKKIVSQGSVEKYGT</sequence>
<evidence type="ECO:0000313" key="1">
    <source>
        <dbReference type="EMBL" id="MED5017327.1"/>
    </source>
</evidence>
<proteinExistence type="predicted"/>
<gene>
    <name evidence="1" type="ORF">P9847_08390</name>
</gene>
<organism evidence="1 2">
    <name type="scientific">Paenibacillus chibensis</name>
    <dbReference type="NCBI Taxonomy" id="59846"/>
    <lineage>
        <taxon>Bacteria</taxon>
        <taxon>Bacillati</taxon>
        <taxon>Bacillota</taxon>
        <taxon>Bacilli</taxon>
        <taxon>Bacillales</taxon>
        <taxon>Paenibacillaceae</taxon>
        <taxon>Paenibacillus</taxon>
    </lineage>
</organism>
<protein>
    <submittedName>
        <fullName evidence="1">Uncharacterized protein</fullName>
    </submittedName>
</protein>
<reference evidence="1 2" key="1">
    <citation type="submission" date="2023-03" db="EMBL/GenBank/DDBJ databases">
        <title>Bacillus Genome Sequencing.</title>
        <authorList>
            <person name="Dunlap C."/>
        </authorList>
    </citation>
    <scope>NUCLEOTIDE SEQUENCE [LARGE SCALE GENOMIC DNA]</scope>
    <source>
        <strain evidence="1 2">NRS-52</strain>
    </source>
</reference>
<name>A0ABU6PR19_9BACL</name>